<dbReference type="Gene3D" id="1.10.10.60">
    <property type="entry name" value="Homeodomain-like"/>
    <property type="match status" value="1"/>
</dbReference>
<feature type="signal peptide" evidence="4">
    <location>
        <begin position="1"/>
        <end position="22"/>
    </location>
</feature>
<comment type="caution">
    <text evidence="6">The sequence shown here is derived from an EMBL/GenBank/DDBJ whole genome shotgun (WGS) entry which is preliminary data.</text>
</comment>
<evidence type="ECO:0000256" key="2">
    <source>
        <dbReference type="ARBA" id="ARBA00023125"/>
    </source>
</evidence>
<evidence type="ECO:0000256" key="1">
    <source>
        <dbReference type="ARBA" id="ARBA00023015"/>
    </source>
</evidence>
<evidence type="ECO:0000256" key="4">
    <source>
        <dbReference type="SAM" id="SignalP"/>
    </source>
</evidence>
<sequence>MSVKRIAFVLIDGFALMSTAAAMEPLRAANHLSGENLYDIRIFAPDPGPVRASLGSWFEAEVLPPDPGDLDMVFAVAGGDPLSPRDTRLFDWLRRVDRTGVALGGISGGAAVLWRAGLLDGRRFTIHWHHMEAMRAEAPRALMEQRLFVIDRDRYTCAGGTAPLDMMLAIITRDHGSRFARRIADWFIQTEMRPADAPQQGRGGPGHAALPGPVRAALELMETHVADPLDVGQIAALVALSPRQLQRHFTESLGAPVAEVYRNLRLDVARDLVRRSSLRMGEIALMAGFASQAHFSDAFRTRFGHPPRDEREGSGQR</sequence>
<dbReference type="AlphaFoldDB" id="A0A2T7USV4"/>
<dbReference type="InterPro" id="IPR002818">
    <property type="entry name" value="DJ-1/PfpI"/>
</dbReference>
<dbReference type="SUPFAM" id="SSF52317">
    <property type="entry name" value="Class I glutamine amidotransferase-like"/>
    <property type="match status" value="1"/>
</dbReference>
<dbReference type="PROSITE" id="PS00041">
    <property type="entry name" value="HTH_ARAC_FAMILY_1"/>
    <property type="match status" value="1"/>
</dbReference>
<gene>
    <name evidence="6" type="ORF">DDE23_10415</name>
</gene>
<keyword evidence="4" id="KW-0732">Signal</keyword>
<dbReference type="Pfam" id="PF01965">
    <property type="entry name" value="DJ-1_PfpI"/>
    <property type="match status" value="1"/>
</dbReference>
<keyword evidence="2" id="KW-0238">DNA-binding</keyword>
<evidence type="ECO:0000313" key="6">
    <source>
        <dbReference type="EMBL" id="PVE47835.1"/>
    </source>
</evidence>
<accession>A0A2T7USV4</accession>
<evidence type="ECO:0000256" key="3">
    <source>
        <dbReference type="ARBA" id="ARBA00023163"/>
    </source>
</evidence>
<dbReference type="OrthoDB" id="9793400at2"/>
<dbReference type="InterPro" id="IPR009057">
    <property type="entry name" value="Homeodomain-like_sf"/>
</dbReference>
<proteinExistence type="predicted"/>
<evidence type="ECO:0000259" key="5">
    <source>
        <dbReference type="PROSITE" id="PS01124"/>
    </source>
</evidence>
<keyword evidence="1" id="KW-0805">Transcription regulation</keyword>
<dbReference type="GO" id="GO:0043565">
    <property type="term" value="F:sequence-specific DNA binding"/>
    <property type="evidence" value="ECO:0007669"/>
    <property type="project" value="InterPro"/>
</dbReference>
<organism evidence="6 7">
    <name type="scientific">Pararhodobacter aggregans</name>
    <dbReference type="NCBI Taxonomy" id="404875"/>
    <lineage>
        <taxon>Bacteria</taxon>
        <taxon>Pseudomonadati</taxon>
        <taxon>Pseudomonadota</taxon>
        <taxon>Alphaproteobacteria</taxon>
        <taxon>Rhodobacterales</taxon>
        <taxon>Paracoccaceae</taxon>
        <taxon>Pararhodobacter</taxon>
    </lineage>
</organism>
<feature type="domain" description="HTH araC/xylS-type" evidence="5">
    <location>
        <begin position="215"/>
        <end position="313"/>
    </location>
</feature>
<dbReference type="CDD" id="cd03136">
    <property type="entry name" value="GATase1_AraC_ArgR_like"/>
    <property type="match status" value="1"/>
</dbReference>
<dbReference type="EMBL" id="QDDR01000004">
    <property type="protein sequence ID" value="PVE47835.1"/>
    <property type="molecule type" value="Genomic_DNA"/>
</dbReference>
<dbReference type="Pfam" id="PF12833">
    <property type="entry name" value="HTH_18"/>
    <property type="match status" value="1"/>
</dbReference>
<dbReference type="Gene3D" id="3.40.50.880">
    <property type="match status" value="1"/>
</dbReference>
<keyword evidence="3" id="KW-0804">Transcription</keyword>
<dbReference type="Proteomes" id="UP000244810">
    <property type="component" value="Unassembled WGS sequence"/>
</dbReference>
<dbReference type="InterPro" id="IPR018060">
    <property type="entry name" value="HTH_AraC"/>
</dbReference>
<dbReference type="SUPFAM" id="SSF46689">
    <property type="entry name" value="Homeodomain-like"/>
    <property type="match status" value="2"/>
</dbReference>
<dbReference type="PROSITE" id="PS01124">
    <property type="entry name" value="HTH_ARAC_FAMILY_2"/>
    <property type="match status" value="1"/>
</dbReference>
<dbReference type="SMART" id="SM00342">
    <property type="entry name" value="HTH_ARAC"/>
    <property type="match status" value="1"/>
</dbReference>
<keyword evidence="7" id="KW-1185">Reference proteome</keyword>
<evidence type="ECO:0000313" key="7">
    <source>
        <dbReference type="Proteomes" id="UP000244810"/>
    </source>
</evidence>
<dbReference type="InterPro" id="IPR018062">
    <property type="entry name" value="HTH_AraC-typ_CS"/>
</dbReference>
<dbReference type="InterPro" id="IPR052158">
    <property type="entry name" value="INH-QAR"/>
</dbReference>
<dbReference type="PANTHER" id="PTHR43130:SF3">
    <property type="entry name" value="HTH-TYPE TRANSCRIPTIONAL REGULATOR RV1931C"/>
    <property type="match status" value="1"/>
</dbReference>
<dbReference type="GO" id="GO:0003700">
    <property type="term" value="F:DNA-binding transcription factor activity"/>
    <property type="evidence" value="ECO:0007669"/>
    <property type="project" value="InterPro"/>
</dbReference>
<name>A0A2T7USV4_9RHOB</name>
<dbReference type="RefSeq" id="WP_107751207.1">
    <property type="nucleotide sequence ID" value="NZ_QBKF01000003.1"/>
</dbReference>
<protein>
    <submittedName>
        <fullName evidence="6">AraC family transcriptional regulator</fullName>
    </submittedName>
</protein>
<feature type="chain" id="PRO_5015754767" evidence="4">
    <location>
        <begin position="23"/>
        <end position="317"/>
    </location>
</feature>
<reference evidence="6 7" key="1">
    <citation type="journal article" date="2011" name="Syst. Appl. Microbiol.">
        <title>Defluviimonas denitrificans gen. nov., sp. nov., and Pararhodobacter aggregans gen. nov., sp. nov., non-phototrophic Rhodobacteraceae from the biofilter of a marine aquaculture.</title>
        <authorList>
            <person name="Foesel B.U."/>
            <person name="Drake H.L."/>
            <person name="Schramm A."/>
        </authorList>
    </citation>
    <scope>NUCLEOTIDE SEQUENCE [LARGE SCALE GENOMIC DNA]</scope>
    <source>
        <strain evidence="6 7">D1-19</strain>
    </source>
</reference>
<dbReference type="InterPro" id="IPR029062">
    <property type="entry name" value="Class_I_gatase-like"/>
</dbReference>
<dbReference type="PANTHER" id="PTHR43130">
    <property type="entry name" value="ARAC-FAMILY TRANSCRIPTIONAL REGULATOR"/>
    <property type="match status" value="1"/>
</dbReference>